<keyword evidence="2" id="KW-0812">Transmembrane</keyword>
<feature type="compositionally biased region" description="Acidic residues" evidence="1">
    <location>
        <begin position="26"/>
        <end position="35"/>
    </location>
</feature>
<evidence type="ECO:0000256" key="2">
    <source>
        <dbReference type="SAM" id="Phobius"/>
    </source>
</evidence>
<sequence>MELVKCPKRQCHKAEVTFCPRNAVAEETEEDEEGERENGSGYKPLLLRPQKNTLPVILSCVHKDRSPNVRNYKFTIGRIGLHSIILLSLAFTLHNRIGFRIRNDINLPINRNSPHRKVYTSNR</sequence>
<evidence type="ECO:0000313" key="4">
    <source>
        <dbReference type="Proteomes" id="UP001054821"/>
    </source>
</evidence>
<proteinExistence type="predicted"/>
<keyword evidence="2" id="KW-0472">Membrane</keyword>
<dbReference type="AlphaFoldDB" id="A0AAD4WM64"/>
<protein>
    <submittedName>
        <fullName evidence="3">Uncharacterized protein</fullName>
    </submittedName>
</protein>
<keyword evidence="4" id="KW-1185">Reference proteome</keyword>
<name>A0AAD4WM64_PRUDU</name>
<accession>A0AAD4WM64</accession>
<evidence type="ECO:0000256" key="1">
    <source>
        <dbReference type="SAM" id="MobiDB-lite"/>
    </source>
</evidence>
<dbReference type="Proteomes" id="UP001054821">
    <property type="component" value="Chromosome 2"/>
</dbReference>
<comment type="caution">
    <text evidence="3">The sequence shown here is derived from an EMBL/GenBank/DDBJ whole genome shotgun (WGS) entry which is preliminary data.</text>
</comment>
<gene>
    <name evidence="3" type="ORF">L3X38_013578</name>
</gene>
<feature type="transmembrane region" description="Helical" evidence="2">
    <location>
        <begin position="75"/>
        <end position="93"/>
    </location>
</feature>
<keyword evidence="2" id="KW-1133">Transmembrane helix</keyword>
<reference evidence="3 4" key="1">
    <citation type="journal article" date="2022" name="G3 (Bethesda)">
        <title>Whole-genome sequence and methylome profiling of the almond [Prunus dulcis (Mill.) D.A. Webb] cultivar 'Nonpareil'.</title>
        <authorList>
            <person name="D'Amico-Willman K.M."/>
            <person name="Ouma W.Z."/>
            <person name="Meulia T."/>
            <person name="Sideli G.M."/>
            <person name="Gradziel T.M."/>
            <person name="Fresnedo-Ramirez J."/>
        </authorList>
    </citation>
    <scope>NUCLEOTIDE SEQUENCE [LARGE SCALE GENOMIC DNA]</scope>
    <source>
        <strain evidence="3">Clone GOH B32 T37-40</strain>
    </source>
</reference>
<organism evidence="3 4">
    <name type="scientific">Prunus dulcis</name>
    <name type="common">Almond</name>
    <name type="synonym">Amygdalus dulcis</name>
    <dbReference type="NCBI Taxonomy" id="3755"/>
    <lineage>
        <taxon>Eukaryota</taxon>
        <taxon>Viridiplantae</taxon>
        <taxon>Streptophyta</taxon>
        <taxon>Embryophyta</taxon>
        <taxon>Tracheophyta</taxon>
        <taxon>Spermatophyta</taxon>
        <taxon>Magnoliopsida</taxon>
        <taxon>eudicotyledons</taxon>
        <taxon>Gunneridae</taxon>
        <taxon>Pentapetalae</taxon>
        <taxon>rosids</taxon>
        <taxon>fabids</taxon>
        <taxon>Rosales</taxon>
        <taxon>Rosaceae</taxon>
        <taxon>Amygdaloideae</taxon>
        <taxon>Amygdaleae</taxon>
        <taxon>Prunus</taxon>
    </lineage>
</organism>
<feature type="region of interest" description="Disordered" evidence="1">
    <location>
        <begin position="25"/>
        <end position="46"/>
    </location>
</feature>
<dbReference type="EMBL" id="JAJFAZ020000002">
    <property type="protein sequence ID" value="KAI5345701.1"/>
    <property type="molecule type" value="Genomic_DNA"/>
</dbReference>
<evidence type="ECO:0000313" key="3">
    <source>
        <dbReference type="EMBL" id="KAI5345701.1"/>
    </source>
</evidence>